<gene>
    <name evidence="5" type="ORF">GK047_21845</name>
</gene>
<evidence type="ECO:0000256" key="2">
    <source>
        <dbReference type="ARBA" id="ARBA00022741"/>
    </source>
</evidence>
<dbReference type="PANTHER" id="PTHR42788">
    <property type="entry name" value="TAURINE IMPORT ATP-BINDING PROTEIN-RELATED"/>
    <property type="match status" value="1"/>
</dbReference>
<feature type="domain" description="ABC transporter" evidence="4">
    <location>
        <begin position="12"/>
        <end position="232"/>
    </location>
</feature>
<sequence length="252" mass="28396">MHRPGEGGENHMRFERISMMYNGGRRVFEDFSLELQASQITCIMGASGTGKTTLLRLIAGLEQPIAGRIDRNELERIGMVFQEPRLLSHKTALDNVLWIAEPDVMANSIREAQSMLEEAGLGDAIHCYPEQLSGGMRQRVALVRAFAYRPTLLLMDEPFQSLDAFSRRSMHDLLLNLWRMDKPTVMLATHDREEATVLSSRIVLLTGTPAQIGLDLKAANHACEPKYSTLELAQLKQHIDGQTVRHMEEISR</sequence>
<dbReference type="InterPro" id="IPR003439">
    <property type="entry name" value="ABC_transporter-like_ATP-bd"/>
</dbReference>
<name>A0A6G4A2E4_9BACL</name>
<dbReference type="InterPro" id="IPR050166">
    <property type="entry name" value="ABC_transporter_ATP-bind"/>
</dbReference>
<keyword evidence="3 5" id="KW-0067">ATP-binding</keyword>
<evidence type="ECO:0000313" key="5">
    <source>
        <dbReference type="EMBL" id="NEW08643.1"/>
    </source>
</evidence>
<evidence type="ECO:0000256" key="3">
    <source>
        <dbReference type="ARBA" id="ARBA00022840"/>
    </source>
</evidence>
<dbReference type="SUPFAM" id="SSF52540">
    <property type="entry name" value="P-loop containing nucleoside triphosphate hydrolases"/>
    <property type="match status" value="1"/>
</dbReference>
<dbReference type="GO" id="GO:0016887">
    <property type="term" value="F:ATP hydrolysis activity"/>
    <property type="evidence" value="ECO:0007669"/>
    <property type="project" value="InterPro"/>
</dbReference>
<dbReference type="RefSeq" id="WP_163951704.1">
    <property type="nucleotide sequence ID" value="NZ_JAAIKC010000010.1"/>
</dbReference>
<reference evidence="5" key="1">
    <citation type="submission" date="2020-02" db="EMBL/GenBank/DDBJ databases">
        <authorList>
            <person name="Shen X.-R."/>
            <person name="Zhang Y.-X."/>
        </authorList>
    </citation>
    <scope>NUCLEOTIDE SEQUENCE</scope>
    <source>
        <strain evidence="5">SYP-B3998</strain>
    </source>
</reference>
<protein>
    <submittedName>
        <fullName evidence="5">ATP-binding cassette domain-containing protein</fullName>
    </submittedName>
</protein>
<evidence type="ECO:0000259" key="4">
    <source>
        <dbReference type="PROSITE" id="PS50893"/>
    </source>
</evidence>
<dbReference type="EMBL" id="JAAIKC010000010">
    <property type="protein sequence ID" value="NEW08643.1"/>
    <property type="molecule type" value="Genomic_DNA"/>
</dbReference>
<dbReference type="PROSITE" id="PS00211">
    <property type="entry name" value="ABC_TRANSPORTER_1"/>
    <property type="match status" value="1"/>
</dbReference>
<dbReference type="InterPro" id="IPR027417">
    <property type="entry name" value="P-loop_NTPase"/>
</dbReference>
<dbReference type="Pfam" id="PF00005">
    <property type="entry name" value="ABC_tran"/>
    <property type="match status" value="1"/>
</dbReference>
<dbReference type="SMART" id="SM00382">
    <property type="entry name" value="AAA"/>
    <property type="match status" value="1"/>
</dbReference>
<keyword evidence="1" id="KW-0813">Transport</keyword>
<dbReference type="InterPro" id="IPR003593">
    <property type="entry name" value="AAA+_ATPase"/>
</dbReference>
<dbReference type="GO" id="GO:0005524">
    <property type="term" value="F:ATP binding"/>
    <property type="evidence" value="ECO:0007669"/>
    <property type="project" value="UniProtKB-KW"/>
</dbReference>
<dbReference type="AlphaFoldDB" id="A0A6G4A2E4"/>
<dbReference type="Gene3D" id="3.40.50.300">
    <property type="entry name" value="P-loop containing nucleotide triphosphate hydrolases"/>
    <property type="match status" value="1"/>
</dbReference>
<evidence type="ECO:0000256" key="1">
    <source>
        <dbReference type="ARBA" id="ARBA00022448"/>
    </source>
</evidence>
<dbReference type="InterPro" id="IPR017871">
    <property type="entry name" value="ABC_transporter-like_CS"/>
</dbReference>
<proteinExistence type="predicted"/>
<keyword evidence="2" id="KW-0547">Nucleotide-binding</keyword>
<organism evidence="5">
    <name type="scientific">Paenibacillus sp. SYP-B3998</name>
    <dbReference type="NCBI Taxonomy" id="2678564"/>
    <lineage>
        <taxon>Bacteria</taxon>
        <taxon>Bacillati</taxon>
        <taxon>Bacillota</taxon>
        <taxon>Bacilli</taxon>
        <taxon>Bacillales</taxon>
        <taxon>Paenibacillaceae</taxon>
        <taxon>Paenibacillus</taxon>
    </lineage>
</organism>
<accession>A0A6G4A2E4</accession>
<comment type="caution">
    <text evidence="5">The sequence shown here is derived from an EMBL/GenBank/DDBJ whole genome shotgun (WGS) entry which is preliminary data.</text>
</comment>
<dbReference type="PROSITE" id="PS50893">
    <property type="entry name" value="ABC_TRANSPORTER_2"/>
    <property type="match status" value="1"/>
</dbReference>
<dbReference type="PANTHER" id="PTHR42788:SF13">
    <property type="entry name" value="ALIPHATIC SULFONATES IMPORT ATP-BINDING PROTEIN SSUB"/>
    <property type="match status" value="1"/>
</dbReference>